<dbReference type="Pfam" id="PF02525">
    <property type="entry name" value="Flavodoxin_2"/>
    <property type="match status" value="1"/>
</dbReference>
<dbReference type="PANTHER" id="PTHR43741">
    <property type="entry name" value="FMN-DEPENDENT NADH-AZOREDUCTASE 1"/>
    <property type="match status" value="1"/>
</dbReference>
<evidence type="ECO:0000256" key="3">
    <source>
        <dbReference type="ARBA" id="ARBA00023002"/>
    </source>
</evidence>
<name>A0ABQ6AE50_9PROT</name>
<feature type="binding site" evidence="6">
    <location>
        <begin position="15"/>
        <end position="17"/>
    </location>
    <ligand>
        <name>FMN</name>
        <dbReference type="ChEBI" id="CHEBI:58210"/>
    </ligand>
</feature>
<evidence type="ECO:0000313" key="9">
    <source>
        <dbReference type="Proteomes" id="UP001156641"/>
    </source>
</evidence>
<comment type="function">
    <text evidence="6">Also exhibits azoreductase activity. Catalyzes the reductive cleavage of the azo bond in aromatic azo compounds to the corresponding amines.</text>
</comment>
<dbReference type="InterPro" id="IPR050104">
    <property type="entry name" value="FMN-dep_NADH:Q_OxRdtase_AzoR1"/>
</dbReference>
<comment type="function">
    <text evidence="6">Quinone reductase that provides resistance to thiol-specific stress caused by electrophilic quinones.</text>
</comment>
<comment type="catalytic activity">
    <reaction evidence="5">
        <text>N,N-dimethyl-1,4-phenylenediamine + anthranilate + 2 NAD(+) = 2-(4-dimethylaminophenyl)diazenylbenzoate + 2 NADH + 2 H(+)</text>
        <dbReference type="Rhea" id="RHEA:55872"/>
        <dbReference type="ChEBI" id="CHEBI:15378"/>
        <dbReference type="ChEBI" id="CHEBI:15783"/>
        <dbReference type="ChEBI" id="CHEBI:16567"/>
        <dbReference type="ChEBI" id="CHEBI:57540"/>
        <dbReference type="ChEBI" id="CHEBI:57945"/>
        <dbReference type="ChEBI" id="CHEBI:71579"/>
        <dbReference type="EC" id="1.7.1.17"/>
    </reaction>
    <physiologicalReaction direction="right-to-left" evidence="5">
        <dbReference type="Rhea" id="RHEA:55874"/>
    </physiologicalReaction>
</comment>
<dbReference type="InterPro" id="IPR003680">
    <property type="entry name" value="Flavodoxin_fold"/>
</dbReference>
<organism evidence="8 9">
    <name type="scientific">Acidocella aquatica</name>
    <dbReference type="NCBI Taxonomy" id="1922313"/>
    <lineage>
        <taxon>Bacteria</taxon>
        <taxon>Pseudomonadati</taxon>
        <taxon>Pseudomonadota</taxon>
        <taxon>Alphaproteobacteria</taxon>
        <taxon>Acetobacterales</taxon>
        <taxon>Acidocellaceae</taxon>
        <taxon>Acidocella</taxon>
    </lineage>
</organism>
<comment type="caution">
    <text evidence="8">The sequence shown here is derived from an EMBL/GenBank/DDBJ whole genome shotgun (WGS) entry which is preliminary data.</text>
</comment>
<dbReference type="SUPFAM" id="SSF52218">
    <property type="entry name" value="Flavoproteins"/>
    <property type="match status" value="1"/>
</dbReference>
<comment type="similarity">
    <text evidence="6">Belongs to the azoreductase type 1 family.</text>
</comment>
<dbReference type="PANTHER" id="PTHR43741:SF4">
    <property type="entry name" value="FMN-DEPENDENT NADH:QUINONE OXIDOREDUCTASE"/>
    <property type="match status" value="1"/>
</dbReference>
<dbReference type="RefSeq" id="WP_284259337.1">
    <property type="nucleotide sequence ID" value="NZ_BSOS01000090.1"/>
</dbReference>
<dbReference type="Proteomes" id="UP001156641">
    <property type="component" value="Unassembled WGS sequence"/>
</dbReference>
<evidence type="ECO:0000256" key="6">
    <source>
        <dbReference type="HAMAP-Rule" id="MF_01216"/>
    </source>
</evidence>
<dbReference type="InterPro" id="IPR023048">
    <property type="entry name" value="NADH:quinone_OxRdtase_FMN_depd"/>
</dbReference>
<keyword evidence="2 6" id="KW-0288">FMN</keyword>
<dbReference type="InterPro" id="IPR029039">
    <property type="entry name" value="Flavoprotein-like_sf"/>
</dbReference>
<accession>A0ABQ6AE50</accession>
<comment type="cofactor">
    <cofactor evidence="6">
        <name>FMN</name>
        <dbReference type="ChEBI" id="CHEBI:58210"/>
    </cofactor>
    <text evidence="6">Binds 1 FMN per subunit.</text>
</comment>
<evidence type="ECO:0000256" key="1">
    <source>
        <dbReference type="ARBA" id="ARBA00022630"/>
    </source>
</evidence>
<dbReference type="EMBL" id="BSOS01000090">
    <property type="protein sequence ID" value="GLR68493.1"/>
    <property type="molecule type" value="Genomic_DNA"/>
</dbReference>
<sequence>MKLLHIDSSVLGGNSVSRGLTAGIVAQQKSLHPALEVTYLDLAQQPLQHLSPAHIGAMFGHPPADAAVQADIATGAAYLDALFAADIIVIGAPMYNFTLPTQLKSWIDRMLVAGKSFKYTEAGVPVGLLPAGKKVYIASSRGGVHSAGSPTAFLDHQETLLKATLGFIGLTDVTVIRAEGVAVPDLKPAAIAAAQAQIAALAA</sequence>
<evidence type="ECO:0000256" key="5">
    <source>
        <dbReference type="ARBA" id="ARBA00048542"/>
    </source>
</evidence>
<keyword evidence="4 6" id="KW-0520">NAD</keyword>
<keyword evidence="1 6" id="KW-0285">Flavoprotein</keyword>
<gene>
    <name evidence="8" type="primary">acpD</name>
    <name evidence="6" type="synonym">azoR</name>
    <name evidence="8" type="ORF">GCM10010909_31740</name>
</gene>
<dbReference type="HAMAP" id="MF_01216">
    <property type="entry name" value="Azoreductase_type1"/>
    <property type="match status" value="1"/>
</dbReference>
<feature type="binding site" evidence="6">
    <location>
        <begin position="94"/>
        <end position="97"/>
    </location>
    <ligand>
        <name>FMN</name>
        <dbReference type="ChEBI" id="CHEBI:58210"/>
    </ligand>
</feature>
<evidence type="ECO:0000313" key="8">
    <source>
        <dbReference type="EMBL" id="GLR68493.1"/>
    </source>
</evidence>
<evidence type="ECO:0000259" key="7">
    <source>
        <dbReference type="Pfam" id="PF02525"/>
    </source>
</evidence>
<dbReference type="Gene3D" id="3.40.50.360">
    <property type="match status" value="1"/>
</dbReference>
<dbReference type="EC" id="1.6.5.-" evidence="6"/>
<feature type="binding site" evidence="6">
    <location>
        <begin position="140"/>
        <end position="143"/>
    </location>
    <ligand>
        <name>FMN</name>
        <dbReference type="ChEBI" id="CHEBI:58210"/>
    </ligand>
</feature>
<keyword evidence="9" id="KW-1185">Reference proteome</keyword>
<protein>
    <recommendedName>
        <fullName evidence="6">FMN dependent NADH:quinone oxidoreductase</fullName>
        <ecNumber evidence="6">1.6.5.-</ecNumber>
    </recommendedName>
    <alternativeName>
        <fullName evidence="6">Azo-dye reductase</fullName>
    </alternativeName>
    <alternativeName>
        <fullName evidence="6">FMN-dependent NADH-azo compound oxidoreductase</fullName>
    </alternativeName>
    <alternativeName>
        <fullName evidence="6">FMN-dependent NADH-azoreductase</fullName>
        <ecNumber evidence="6">1.7.1.17</ecNumber>
    </alternativeName>
</protein>
<keyword evidence="3 6" id="KW-0560">Oxidoreductase</keyword>
<dbReference type="EC" id="1.7.1.17" evidence="6"/>
<evidence type="ECO:0000256" key="4">
    <source>
        <dbReference type="ARBA" id="ARBA00023027"/>
    </source>
</evidence>
<proteinExistence type="inferred from homology"/>
<comment type="catalytic activity">
    <reaction evidence="6">
        <text>2 a quinone + NADH + H(+) = 2 a 1,4-benzosemiquinone + NAD(+)</text>
        <dbReference type="Rhea" id="RHEA:65952"/>
        <dbReference type="ChEBI" id="CHEBI:15378"/>
        <dbReference type="ChEBI" id="CHEBI:57540"/>
        <dbReference type="ChEBI" id="CHEBI:57945"/>
        <dbReference type="ChEBI" id="CHEBI:132124"/>
        <dbReference type="ChEBI" id="CHEBI:134225"/>
    </reaction>
</comment>
<reference evidence="9" key="1">
    <citation type="journal article" date="2019" name="Int. J. Syst. Evol. Microbiol.">
        <title>The Global Catalogue of Microorganisms (GCM) 10K type strain sequencing project: providing services to taxonomists for standard genome sequencing and annotation.</title>
        <authorList>
            <consortium name="The Broad Institute Genomics Platform"/>
            <consortium name="The Broad Institute Genome Sequencing Center for Infectious Disease"/>
            <person name="Wu L."/>
            <person name="Ma J."/>
        </authorList>
    </citation>
    <scope>NUCLEOTIDE SEQUENCE [LARGE SCALE GENOMIC DNA]</scope>
    <source>
        <strain evidence="9">NBRC 112502</strain>
    </source>
</reference>
<comment type="subunit">
    <text evidence="6">Homodimer.</text>
</comment>
<feature type="binding site" evidence="6">
    <location>
        <position position="9"/>
    </location>
    <ligand>
        <name>FMN</name>
        <dbReference type="ChEBI" id="CHEBI:58210"/>
    </ligand>
</feature>
<evidence type="ECO:0000256" key="2">
    <source>
        <dbReference type="ARBA" id="ARBA00022643"/>
    </source>
</evidence>
<feature type="domain" description="Flavodoxin-like fold" evidence="7">
    <location>
        <begin position="1"/>
        <end position="200"/>
    </location>
</feature>